<sequence>MSRHASIQHLKAGDSEECNSSIWDFATDIIMKGVRYGSKFAVRILCKHKKKTRIIINTANIVVFVSADQVRQWDRFRDD</sequence>
<name>A0AAD6C5Z4_9EURO</name>
<proteinExistence type="predicted"/>
<gene>
    <name evidence="1" type="ORF">N7458_004378</name>
</gene>
<dbReference type="RefSeq" id="XP_056766378.1">
    <property type="nucleotide sequence ID" value="XM_056907760.1"/>
</dbReference>
<evidence type="ECO:0000313" key="1">
    <source>
        <dbReference type="EMBL" id="KAJ5453422.1"/>
    </source>
</evidence>
<dbReference type="AlphaFoldDB" id="A0AAD6C5Z4"/>
<protein>
    <submittedName>
        <fullName evidence="1">Short-chain dehydrogenase</fullName>
    </submittedName>
</protein>
<organism evidence="1 2">
    <name type="scientific">Penicillium daleae</name>
    <dbReference type="NCBI Taxonomy" id="63821"/>
    <lineage>
        <taxon>Eukaryota</taxon>
        <taxon>Fungi</taxon>
        <taxon>Dikarya</taxon>
        <taxon>Ascomycota</taxon>
        <taxon>Pezizomycotina</taxon>
        <taxon>Eurotiomycetes</taxon>
        <taxon>Eurotiomycetidae</taxon>
        <taxon>Eurotiales</taxon>
        <taxon>Aspergillaceae</taxon>
        <taxon>Penicillium</taxon>
    </lineage>
</organism>
<reference evidence="1" key="1">
    <citation type="submission" date="2022-12" db="EMBL/GenBank/DDBJ databases">
        <authorList>
            <person name="Petersen C."/>
        </authorList>
    </citation>
    <scope>NUCLEOTIDE SEQUENCE</scope>
    <source>
        <strain evidence="1">IBT 16125</strain>
    </source>
</reference>
<keyword evidence="2" id="KW-1185">Reference proteome</keyword>
<reference evidence="1" key="2">
    <citation type="journal article" date="2023" name="IMA Fungus">
        <title>Comparative genomic study of the Penicillium genus elucidates a diverse pangenome and 15 lateral gene transfer events.</title>
        <authorList>
            <person name="Petersen C."/>
            <person name="Sorensen T."/>
            <person name="Nielsen M.R."/>
            <person name="Sondergaard T.E."/>
            <person name="Sorensen J.L."/>
            <person name="Fitzpatrick D.A."/>
            <person name="Frisvad J.C."/>
            <person name="Nielsen K.L."/>
        </authorList>
    </citation>
    <scope>NUCLEOTIDE SEQUENCE</scope>
    <source>
        <strain evidence="1">IBT 16125</strain>
    </source>
</reference>
<evidence type="ECO:0000313" key="2">
    <source>
        <dbReference type="Proteomes" id="UP001213681"/>
    </source>
</evidence>
<dbReference type="Proteomes" id="UP001213681">
    <property type="component" value="Unassembled WGS sequence"/>
</dbReference>
<dbReference type="EMBL" id="JAPVEA010000005">
    <property type="protein sequence ID" value="KAJ5453422.1"/>
    <property type="molecule type" value="Genomic_DNA"/>
</dbReference>
<accession>A0AAD6C5Z4</accession>
<dbReference type="GeneID" id="81598003"/>
<comment type="caution">
    <text evidence="1">The sequence shown here is derived from an EMBL/GenBank/DDBJ whole genome shotgun (WGS) entry which is preliminary data.</text>
</comment>